<evidence type="ECO:0000256" key="1">
    <source>
        <dbReference type="ARBA" id="ARBA00022801"/>
    </source>
</evidence>
<dbReference type="InterPro" id="IPR036412">
    <property type="entry name" value="HAD-like_sf"/>
</dbReference>
<dbReference type="SFLD" id="SFLDS00003">
    <property type="entry name" value="Haloacid_Dehalogenase"/>
    <property type="match status" value="1"/>
</dbReference>
<dbReference type="PANTHER" id="PTHR43316:SF3">
    <property type="entry name" value="HALOACID DEHALOGENASE, TYPE II (AFU_ORTHOLOGUE AFUA_2G07750)-RELATED"/>
    <property type="match status" value="1"/>
</dbReference>
<dbReference type="InterPro" id="IPR023214">
    <property type="entry name" value="HAD_sf"/>
</dbReference>
<dbReference type="AlphaFoldDB" id="A0A9D2MTT5"/>
<sequence length="238" mass="26169">MLDPQITTVLFDLDGTLLPMELEQFTNTYFGLLAKKAAPFGFQPEPLVAAVWKGTKAMVKNDGTETNDKRFWDTFAGEMGEEVLQLRPVFDGFYANEFHGAKAACGENPLARRAIDGLKAKGYDVVLATNPIFPLVGVETRLSWIGLSLQDFSYVTAYENSSTCKPNPAYYAEILRKTGKRPQECLMVGNDATEDAAALEQGLELYLVTDCLLNPKGRDLSGIPQGSFQEFMAFAGLV</sequence>
<name>A0A9D2MTT5_9FIRM</name>
<dbReference type="GO" id="GO:0016787">
    <property type="term" value="F:hydrolase activity"/>
    <property type="evidence" value="ECO:0007669"/>
    <property type="project" value="UniProtKB-KW"/>
</dbReference>
<dbReference type="PANTHER" id="PTHR43316">
    <property type="entry name" value="HYDROLASE, HALOACID DELAHOGENASE-RELATED"/>
    <property type="match status" value="1"/>
</dbReference>
<reference evidence="2" key="1">
    <citation type="journal article" date="2021" name="PeerJ">
        <title>Extensive microbial diversity within the chicken gut microbiome revealed by metagenomics and culture.</title>
        <authorList>
            <person name="Gilroy R."/>
            <person name="Ravi A."/>
            <person name="Getino M."/>
            <person name="Pursley I."/>
            <person name="Horton D.L."/>
            <person name="Alikhan N.F."/>
            <person name="Baker D."/>
            <person name="Gharbi K."/>
            <person name="Hall N."/>
            <person name="Watson M."/>
            <person name="Adriaenssens E.M."/>
            <person name="Foster-Nyarko E."/>
            <person name="Jarju S."/>
            <person name="Secka A."/>
            <person name="Antonio M."/>
            <person name="Oren A."/>
            <person name="Chaudhuri R.R."/>
            <person name="La Ragione R."/>
            <person name="Hildebrand F."/>
            <person name="Pallen M.J."/>
        </authorList>
    </citation>
    <scope>NUCLEOTIDE SEQUENCE</scope>
    <source>
        <strain evidence="2">CHK185-1770</strain>
    </source>
</reference>
<dbReference type="SFLD" id="SFLDG01129">
    <property type="entry name" value="C1.5:_HAD__Beta-PGM__Phosphata"/>
    <property type="match status" value="1"/>
</dbReference>
<organism evidence="2 3">
    <name type="scientific">Candidatus Acutalibacter pullicola</name>
    <dbReference type="NCBI Taxonomy" id="2838417"/>
    <lineage>
        <taxon>Bacteria</taxon>
        <taxon>Bacillati</taxon>
        <taxon>Bacillota</taxon>
        <taxon>Clostridia</taxon>
        <taxon>Eubacteriales</taxon>
        <taxon>Acutalibacteraceae</taxon>
        <taxon>Acutalibacter</taxon>
    </lineage>
</organism>
<evidence type="ECO:0000313" key="3">
    <source>
        <dbReference type="Proteomes" id="UP000826793"/>
    </source>
</evidence>
<dbReference type="InterPro" id="IPR006439">
    <property type="entry name" value="HAD-SF_hydro_IA"/>
</dbReference>
<dbReference type="EMBL" id="DWXG01000018">
    <property type="protein sequence ID" value="HJB97407.1"/>
    <property type="molecule type" value="Genomic_DNA"/>
</dbReference>
<dbReference type="Proteomes" id="UP000826793">
    <property type="component" value="Unassembled WGS sequence"/>
</dbReference>
<comment type="caution">
    <text evidence="2">The sequence shown here is derived from an EMBL/GenBank/DDBJ whole genome shotgun (WGS) entry which is preliminary data.</text>
</comment>
<reference evidence="2" key="2">
    <citation type="submission" date="2021-04" db="EMBL/GenBank/DDBJ databases">
        <authorList>
            <person name="Gilroy R."/>
        </authorList>
    </citation>
    <scope>NUCLEOTIDE SEQUENCE</scope>
    <source>
        <strain evidence="2">CHK185-1770</strain>
    </source>
</reference>
<proteinExistence type="predicted"/>
<dbReference type="PRINTS" id="PR00413">
    <property type="entry name" value="HADHALOGNASE"/>
</dbReference>
<accession>A0A9D2MTT5</accession>
<dbReference type="InterPro" id="IPR051540">
    <property type="entry name" value="S-2-haloacid_dehalogenase"/>
</dbReference>
<keyword evidence="1 2" id="KW-0378">Hydrolase</keyword>
<evidence type="ECO:0000313" key="2">
    <source>
        <dbReference type="EMBL" id="HJB97407.1"/>
    </source>
</evidence>
<gene>
    <name evidence="2" type="ORF">H9710_02375</name>
</gene>
<dbReference type="Pfam" id="PF00702">
    <property type="entry name" value="Hydrolase"/>
    <property type="match status" value="1"/>
</dbReference>
<dbReference type="SUPFAM" id="SSF56784">
    <property type="entry name" value="HAD-like"/>
    <property type="match status" value="1"/>
</dbReference>
<protein>
    <submittedName>
        <fullName evidence="2">HAD family hydrolase</fullName>
    </submittedName>
</protein>
<dbReference type="Gene3D" id="3.40.50.1000">
    <property type="entry name" value="HAD superfamily/HAD-like"/>
    <property type="match status" value="1"/>
</dbReference>